<dbReference type="EMBL" id="JAGGLP010000004">
    <property type="protein sequence ID" value="MBP2049633.1"/>
    <property type="molecule type" value="Genomic_DNA"/>
</dbReference>
<dbReference type="AlphaFoldDB" id="A0A1B1AQQ5"/>
<name>A0A1B1AQQ5_9ACTN</name>
<evidence type="ECO:0000313" key="1">
    <source>
        <dbReference type="EMBL" id="ANP48877.1"/>
    </source>
</evidence>
<dbReference type="Proteomes" id="UP001519309">
    <property type="component" value="Unassembled WGS sequence"/>
</dbReference>
<keyword evidence="4" id="KW-1185">Reference proteome</keyword>
<reference evidence="1 3" key="1">
    <citation type="submission" date="2016-06" db="EMBL/GenBank/DDBJ databases">
        <title>Complete genome sequence of Streptomyces griseochromogenes ATCC 14511, the Blasticidin S producer.</title>
        <authorList>
            <person name="Wu L."/>
        </authorList>
    </citation>
    <scope>NUCLEOTIDE SEQUENCE [LARGE SCALE GENOMIC DNA]</scope>
    <source>
        <strain evidence="1 3">ATCC 14511</strain>
    </source>
</reference>
<accession>A0A1B1AQQ5</accession>
<organism evidence="1 3">
    <name type="scientific">Streptomyces griseochromogenes</name>
    <dbReference type="NCBI Taxonomy" id="68214"/>
    <lineage>
        <taxon>Bacteria</taxon>
        <taxon>Bacillati</taxon>
        <taxon>Actinomycetota</taxon>
        <taxon>Actinomycetes</taxon>
        <taxon>Kitasatosporales</taxon>
        <taxon>Streptomycetaceae</taxon>
        <taxon>Streptomyces</taxon>
    </lineage>
</organism>
<gene>
    <name evidence="1" type="ORF">AVL59_04185</name>
    <name evidence="2" type="ORF">J2Z21_002564</name>
</gene>
<reference evidence="2 4" key="2">
    <citation type="submission" date="2021-03" db="EMBL/GenBank/DDBJ databases">
        <title>Genomic Encyclopedia of Type Strains, Phase IV (KMG-IV): sequencing the most valuable type-strain genomes for metagenomic binning, comparative biology and taxonomic classification.</title>
        <authorList>
            <person name="Goeker M."/>
        </authorList>
    </citation>
    <scope>NUCLEOTIDE SEQUENCE [LARGE SCALE GENOMIC DNA]</scope>
    <source>
        <strain evidence="2 4">DSM 40499</strain>
    </source>
</reference>
<evidence type="ECO:0000313" key="2">
    <source>
        <dbReference type="EMBL" id="MBP2049633.1"/>
    </source>
</evidence>
<protein>
    <submittedName>
        <fullName evidence="1">Uncharacterized protein</fullName>
    </submittedName>
</protein>
<evidence type="ECO:0000313" key="3">
    <source>
        <dbReference type="Proteomes" id="UP000092659"/>
    </source>
</evidence>
<sequence>MTSTEAANRAWGPQAPKSASRLWTRYCVQWLWGPPLWLLTRLPLIVLIVLDVDEIPSSDSTARRPRWWRRMWISRDRLKRERTTDPSAQEQEIRRMLDHHRRRCVPLRPREGAPVPCLGGVHSLFIEQSFYRVLGARRAYEIAHGEYNWRLAENAEKHLPTWLELRCSGSEIMQGSGEQVLP</sequence>
<evidence type="ECO:0000313" key="4">
    <source>
        <dbReference type="Proteomes" id="UP001519309"/>
    </source>
</evidence>
<proteinExistence type="predicted"/>
<dbReference type="RefSeq" id="WP_067299847.1">
    <property type="nucleotide sequence ID" value="NZ_CP016279.1"/>
</dbReference>
<dbReference type="EMBL" id="CP016279">
    <property type="protein sequence ID" value="ANP48877.1"/>
    <property type="molecule type" value="Genomic_DNA"/>
</dbReference>
<dbReference type="STRING" id="68214.AVL59_04185"/>
<dbReference type="Proteomes" id="UP000092659">
    <property type="component" value="Chromosome"/>
</dbReference>
<dbReference type="OrthoDB" id="9990506at2"/>
<dbReference type="KEGG" id="sgs:AVL59_04185"/>